<sequence length="396" mass="40680">MRAQPRRAVVGDGTTARTRARGRWRRWRWPLALASLVAIVAVAAALPQPVTSSVALAPDNPAGTGARAVAQILGRQGVEIRYVRTSGEAVQAAVAGSTLLVTGSALLGDDQVEAIAATEADLVLLDPDAYLLDAVTTAGEVADVAPAAGSSVRQAECADDDAATAGSIRTGGAGYLARTPDAVVCFPAVAGGAGAYLAVDDGARRVVALGDRSILTNDALTAEGNAALALRVLGRHEALTWYVPSSTDFGTEAAGPGTSDLLPPWAPVVGLQLLLVAAVAAVWRGRRLGRLVTEPLPVIVRAAETTRGRGRLYRRSRVYGHAAAALRAGTASRAAARVGLPRTAGAHAVIDALAAATGRRTDDVAALLYGPPPTDDAGLELLARRLDDLESEVHHL</sequence>
<dbReference type="EMBL" id="CP071868">
    <property type="protein sequence ID" value="QTE31322.1"/>
    <property type="molecule type" value="Genomic_DNA"/>
</dbReference>
<dbReference type="Pfam" id="PF14258">
    <property type="entry name" value="DUF4350"/>
    <property type="match status" value="1"/>
</dbReference>
<dbReference type="InterPro" id="IPR025646">
    <property type="entry name" value="DUF4350"/>
</dbReference>
<dbReference type="KEGG" id="psic:J4E96_04540"/>
<proteinExistence type="predicted"/>
<dbReference type="Proteomes" id="UP000663937">
    <property type="component" value="Chromosome"/>
</dbReference>
<protein>
    <submittedName>
        <fullName evidence="2">DUF4350 domain-containing protein</fullName>
    </submittedName>
</protein>
<evidence type="ECO:0000259" key="1">
    <source>
        <dbReference type="Pfam" id="PF14258"/>
    </source>
</evidence>
<accession>A0A8A4ZH02</accession>
<feature type="domain" description="DUF4350" evidence="1">
    <location>
        <begin position="58"/>
        <end position="233"/>
    </location>
</feature>
<evidence type="ECO:0000313" key="2">
    <source>
        <dbReference type="EMBL" id="QTE31322.1"/>
    </source>
</evidence>
<keyword evidence="3" id="KW-1185">Reference proteome</keyword>
<organism evidence="2 3">
    <name type="scientific">Pengzhenrongella sicca</name>
    <dbReference type="NCBI Taxonomy" id="2819238"/>
    <lineage>
        <taxon>Bacteria</taxon>
        <taxon>Bacillati</taxon>
        <taxon>Actinomycetota</taxon>
        <taxon>Actinomycetes</taxon>
        <taxon>Micrococcales</taxon>
        <taxon>Pengzhenrongella</taxon>
    </lineage>
</organism>
<name>A0A8A4ZH02_9MICO</name>
<evidence type="ECO:0000313" key="3">
    <source>
        <dbReference type="Proteomes" id="UP000663937"/>
    </source>
</evidence>
<gene>
    <name evidence="2" type="ORF">J4E96_04540</name>
</gene>
<dbReference type="AlphaFoldDB" id="A0A8A4ZH02"/>
<reference evidence="2" key="1">
    <citation type="submission" date="2021-03" db="EMBL/GenBank/DDBJ databases">
        <title>Pengzhenrongella sicca gen. nov., sp. nov., a new member of suborder Micrococcineae isolated from High-Arctic tundra soil.</title>
        <authorList>
            <person name="Peng F."/>
        </authorList>
    </citation>
    <scope>NUCLEOTIDE SEQUENCE</scope>
    <source>
        <strain evidence="2">LRZ-2</strain>
    </source>
</reference>